<dbReference type="AlphaFoldDB" id="A0A2A3MN31"/>
<keyword evidence="8" id="KW-1185">Reference proteome</keyword>
<evidence type="ECO:0000256" key="5">
    <source>
        <dbReference type="ARBA" id="ARBA00022691"/>
    </source>
</evidence>
<evidence type="ECO:0000313" key="8">
    <source>
        <dbReference type="Proteomes" id="UP000242313"/>
    </source>
</evidence>
<dbReference type="EC" id="2.1.1.181" evidence="6"/>
<comment type="subcellular location">
    <subcellularLocation>
        <location evidence="6">Cytoplasm</location>
    </subcellularLocation>
</comment>
<dbReference type="InterPro" id="IPR016909">
    <property type="entry name" value="rRNA_lsu_MeTfrase_F"/>
</dbReference>
<keyword evidence="3 6" id="KW-0489">Methyltransferase</keyword>
<dbReference type="GO" id="GO:0052907">
    <property type="term" value="F:23S rRNA (adenine(1618)-N(6))-methyltransferase activity"/>
    <property type="evidence" value="ECO:0007669"/>
    <property type="project" value="UniProtKB-EC"/>
</dbReference>
<accession>A0A2A3MN31</accession>
<dbReference type="RefSeq" id="WP_096003028.1">
    <property type="nucleotide sequence ID" value="NZ_NTMR01000002.1"/>
</dbReference>
<evidence type="ECO:0000256" key="3">
    <source>
        <dbReference type="ARBA" id="ARBA00022603"/>
    </source>
</evidence>
<dbReference type="SUPFAM" id="SSF53335">
    <property type="entry name" value="S-adenosyl-L-methionine-dependent methyltransferases"/>
    <property type="match status" value="1"/>
</dbReference>
<sequence>MSRPPSKPPALHPRNRYQGRYDFPLLARKCPPLKAFIRQGKDGQTTIDFADPAALRCLNGALLTHWYDITGWQIPPAALCPPIPGRADLIHHLADLLASSHDGVIPKGERLRGLDVGTGANLIYPLIGNAEYGWQFVGSDIDAEALRNGEQILAANPTLQSRIELRRQADPACIFAGIIGADEQFDFTLCNPPFYASAGEAQKANERKWHGLGKAAAGRNFGGRPNELYCADGEAGFLQRMAEQSKRYAQQVFWFSTLVANAASLKVLPEQLRALGATDVRVVDMGQGHKRSRLLAWTFLDKKQRRAWRRARWPGTRI</sequence>
<keyword evidence="5 6" id="KW-0949">S-adenosyl-L-methionine</keyword>
<comment type="caution">
    <text evidence="7">The sequence shown here is derived from an EMBL/GenBank/DDBJ whole genome shotgun (WGS) entry which is preliminary data.</text>
</comment>
<dbReference type="PANTHER" id="PTHR13393:SF0">
    <property type="entry name" value="RNA N6-ADENOSINE-METHYLTRANSFERASE METTL16"/>
    <property type="match status" value="1"/>
</dbReference>
<dbReference type="NCBIfam" id="NF008725">
    <property type="entry name" value="PRK11727.1"/>
    <property type="match status" value="1"/>
</dbReference>
<dbReference type="HAMAP" id="MF_01848">
    <property type="entry name" value="23SrRNA_methyltr_F"/>
    <property type="match status" value="1"/>
</dbReference>
<dbReference type="PIRSF" id="PIRSF029038">
    <property type="entry name" value="Mtase_YbiN_prd"/>
    <property type="match status" value="1"/>
</dbReference>
<evidence type="ECO:0000256" key="6">
    <source>
        <dbReference type="HAMAP-Rule" id="MF_01848"/>
    </source>
</evidence>
<dbReference type="InterPro" id="IPR029063">
    <property type="entry name" value="SAM-dependent_MTases_sf"/>
</dbReference>
<dbReference type="EMBL" id="NTMR01000002">
    <property type="protein sequence ID" value="PBK05954.1"/>
    <property type="molecule type" value="Genomic_DNA"/>
</dbReference>
<evidence type="ECO:0000256" key="1">
    <source>
        <dbReference type="ARBA" id="ARBA00022490"/>
    </source>
</evidence>
<evidence type="ECO:0000313" key="7">
    <source>
        <dbReference type="EMBL" id="PBK05954.1"/>
    </source>
</evidence>
<dbReference type="GO" id="GO:0005737">
    <property type="term" value="C:cytoplasm"/>
    <property type="evidence" value="ECO:0007669"/>
    <property type="project" value="UniProtKB-SubCell"/>
</dbReference>
<comment type="function">
    <text evidence="6">Specifically methylates the adenine in position 1618 of 23S rRNA.</text>
</comment>
<protein>
    <recommendedName>
        <fullName evidence="6">Ribosomal RNA large subunit methyltransferase F</fullName>
        <ecNumber evidence="6">2.1.1.181</ecNumber>
    </recommendedName>
    <alternativeName>
        <fullName evidence="6">23S rRNA mA1618 methyltransferase</fullName>
    </alternativeName>
    <alternativeName>
        <fullName evidence="6">rRNA adenine N-6-methyltransferase</fullName>
    </alternativeName>
</protein>
<evidence type="ECO:0000256" key="2">
    <source>
        <dbReference type="ARBA" id="ARBA00022552"/>
    </source>
</evidence>
<keyword evidence="1 6" id="KW-0963">Cytoplasm</keyword>
<dbReference type="Pfam" id="PF05971">
    <property type="entry name" value="Methyltransf_10"/>
    <property type="match status" value="1"/>
</dbReference>
<keyword evidence="2 6" id="KW-0698">rRNA processing</keyword>
<name>A0A2A3MN31_9PSED</name>
<dbReference type="Gene3D" id="3.40.50.150">
    <property type="entry name" value="Vaccinia Virus protein VP39"/>
    <property type="match status" value="1"/>
</dbReference>
<dbReference type="InterPro" id="IPR010286">
    <property type="entry name" value="METTL16/RlmF"/>
</dbReference>
<keyword evidence="4 6" id="KW-0808">Transferase</keyword>
<dbReference type="CDD" id="cd02440">
    <property type="entry name" value="AdoMet_MTases"/>
    <property type="match status" value="1"/>
</dbReference>
<evidence type="ECO:0000256" key="4">
    <source>
        <dbReference type="ARBA" id="ARBA00022679"/>
    </source>
</evidence>
<comment type="similarity">
    <text evidence="6">Belongs to the methyltransferase superfamily. METTL16/RlmF family.</text>
</comment>
<dbReference type="GO" id="GO:0070475">
    <property type="term" value="P:rRNA base methylation"/>
    <property type="evidence" value="ECO:0007669"/>
    <property type="project" value="TreeGrafter"/>
</dbReference>
<dbReference type="PANTHER" id="PTHR13393">
    <property type="entry name" value="SAM-DEPENDENT METHYLTRANSFERASE"/>
    <property type="match status" value="1"/>
</dbReference>
<dbReference type="Proteomes" id="UP000242313">
    <property type="component" value="Unassembled WGS sequence"/>
</dbReference>
<gene>
    <name evidence="6" type="primary">rlmF</name>
    <name evidence="7" type="ORF">CNQ84_00830</name>
</gene>
<proteinExistence type="inferred from homology"/>
<organism evidence="7 8">
    <name type="scientific">Pseudomonas abyssi</name>
    <dbReference type="NCBI Taxonomy" id="170540"/>
    <lineage>
        <taxon>Bacteria</taxon>
        <taxon>Pseudomonadati</taxon>
        <taxon>Pseudomonadota</taxon>
        <taxon>Gammaproteobacteria</taxon>
        <taxon>Pseudomonadales</taxon>
        <taxon>Pseudomonadaceae</taxon>
        <taxon>Pseudomonas</taxon>
    </lineage>
</organism>
<reference evidence="7 8" key="1">
    <citation type="submission" date="2017-09" db="EMBL/GenBank/DDBJ databases">
        <title>Pseudomonas abyssi sp. nov. isolated from Abyssopelagic Water.</title>
        <authorList>
            <person name="Wei Y."/>
        </authorList>
    </citation>
    <scope>NUCLEOTIDE SEQUENCE [LARGE SCALE GENOMIC DNA]</scope>
    <source>
        <strain evidence="7 8">MT5</strain>
    </source>
</reference>
<comment type="catalytic activity">
    <reaction evidence="6">
        <text>adenosine(1618) in 23S rRNA + S-adenosyl-L-methionine = N(6)-methyladenosine(1618) in 23S rRNA + S-adenosyl-L-homocysteine + H(+)</text>
        <dbReference type="Rhea" id="RHEA:16497"/>
        <dbReference type="Rhea" id="RHEA-COMP:10229"/>
        <dbReference type="Rhea" id="RHEA-COMP:10231"/>
        <dbReference type="ChEBI" id="CHEBI:15378"/>
        <dbReference type="ChEBI" id="CHEBI:57856"/>
        <dbReference type="ChEBI" id="CHEBI:59789"/>
        <dbReference type="ChEBI" id="CHEBI:74411"/>
        <dbReference type="ChEBI" id="CHEBI:74449"/>
        <dbReference type="EC" id="2.1.1.181"/>
    </reaction>
</comment>